<evidence type="ECO:0000313" key="1">
    <source>
        <dbReference type="EMBL" id="CDM26675.1"/>
    </source>
</evidence>
<sequence length="487" mass="55621">MTSNLQHANSTLPDEIQHIRSPATRDDRCDDCPPSLSVGSKLCSSFSLRCSLDPNPETKDPFGRLPWFGLEELLLHLPDLPTLHQLCQASPAVSDYLNHKIGFFPKLVERIIDQWDHERGLSEDTRVFFRTLVYLWWKEESVASGIPSDDNPLPVSFHDELVYSINIAREGFSEPIKVGCIRLPHSTPPKILRYLLSLTSRIRGDAHAFFHDAMTLCLSADIQKLENRKSPWPKNGTRPPGIPVHIGTREGGYPPTWLEEQRLMQAFLKPYIFSVLRRIVCEKRLLNTNSPPPGTKFPHTLMYLQGNLLIDFWRTFACYGWMRTEPIEQLETVLSWMHENKSRKRAANFTICCPKFTSLSDCQRSRGLDNLQHIHLPGCFFAQNCSAVPQSGVKIAGFRGEFQRFGVSFWDNERMLWLGLALPRMDRYLERKDLAFRWSSLLLSANRDATKSTGKTNGLRFRNKTKPISIGNKVLTHGTSEVCKAIS</sequence>
<dbReference type="STRING" id="1365484.W6PS29"/>
<dbReference type="AlphaFoldDB" id="W6PS29"/>
<organism evidence="1 2">
    <name type="scientific">Penicillium roqueforti (strain FM164)</name>
    <dbReference type="NCBI Taxonomy" id="1365484"/>
    <lineage>
        <taxon>Eukaryota</taxon>
        <taxon>Fungi</taxon>
        <taxon>Dikarya</taxon>
        <taxon>Ascomycota</taxon>
        <taxon>Pezizomycotina</taxon>
        <taxon>Eurotiomycetes</taxon>
        <taxon>Eurotiomycetidae</taxon>
        <taxon>Eurotiales</taxon>
        <taxon>Aspergillaceae</taxon>
        <taxon>Penicillium</taxon>
    </lineage>
</organism>
<accession>W6PS29</accession>
<gene>
    <name evidence="1" type="ORF">PROQFM164_S01g000484</name>
</gene>
<dbReference type="OrthoDB" id="4358152at2759"/>
<evidence type="ECO:0000313" key="2">
    <source>
        <dbReference type="Proteomes" id="UP000030686"/>
    </source>
</evidence>
<dbReference type="EMBL" id="HG792015">
    <property type="protein sequence ID" value="CDM26675.1"/>
    <property type="molecule type" value="Genomic_DNA"/>
</dbReference>
<reference evidence="1" key="1">
    <citation type="journal article" date="2014" name="Nat. Commun.">
        <title>Multiple recent horizontal transfers of a large genomic region in cheese making fungi.</title>
        <authorList>
            <person name="Cheeseman K."/>
            <person name="Ropars J."/>
            <person name="Renault P."/>
            <person name="Dupont J."/>
            <person name="Gouzy J."/>
            <person name="Branca A."/>
            <person name="Abraham A.L."/>
            <person name="Ceppi M."/>
            <person name="Conseiller E."/>
            <person name="Debuchy R."/>
            <person name="Malagnac F."/>
            <person name="Goarin A."/>
            <person name="Silar P."/>
            <person name="Lacoste S."/>
            <person name="Sallet E."/>
            <person name="Bensimon A."/>
            <person name="Giraud T."/>
            <person name="Brygoo Y."/>
        </authorList>
    </citation>
    <scope>NUCLEOTIDE SEQUENCE [LARGE SCALE GENOMIC DNA]</scope>
    <source>
        <strain evidence="1">FM164</strain>
    </source>
</reference>
<dbReference type="OMA" id="VYLWWKE"/>
<protein>
    <submittedName>
        <fullName evidence="1">Uncharacterized protein</fullName>
    </submittedName>
</protein>
<dbReference type="Proteomes" id="UP000030686">
    <property type="component" value="Unassembled WGS sequence"/>
</dbReference>
<keyword evidence="2" id="KW-1185">Reference proteome</keyword>
<name>W6PS29_PENRF</name>
<proteinExistence type="predicted"/>